<dbReference type="EMBL" id="JARAKH010000041">
    <property type="protein sequence ID" value="KAK8380932.1"/>
    <property type="molecule type" value="Genomic_DNA"/>
</dbReference>
<evidence type="ECO:0000256" key="8">
    <source>
        <dbReference type="ARBA" id="ARBA00023180"/>
    </source>
</evidence>
<comment type="similarity">
    <text evidence="2 9">Belongs to the sulfotransferase 2 family.</text>
</comment>
<proteinExistence type="inferred from homology"/>
<protein>
    <recommendedName>
        <fullName evidence="9">Carbohydrate sulfotransferase</fullName>
        <ecNumber evidence="9">2.8.2.-</ecNumber>
    </recommendedName>
</protein>
<keyword evidence="7" id="KW-0472">Membrane</keyword>
<dbReference type="GO" id="GO:0016051">
    <property type="term" value="P:carbohydrate biosynthetic process"/>
    <property type="evidence" value="ECO:0007669"/>
    <property type="project" value="InterPro"/>
</dbReference>
<keyword evidence="12" id="KW-1185">Reference proteome</keyword>
<keyword evidence="5" id="KW-1133">Transmembrane helix</keyword>
<dbReference type="EMBL" id="JARAKH010000041">
    <property type="protein sequence ID" value="KAK8380930.1"/>
    <property type="molecule type" value="Genomic_DNA"/>
</dbReference>
<dbReference type="PANTHER" id="PTHR12137">
    <property type="entry name" value="CARBOHYDRATE SULFOTRANSFERASE"/>
    <property type="match status" value="1"/>
</dbReference>
<dbReference type="Pfam" id="PF03567">
    <property type="entry name" value="Sulfotransfer_2"/>
    <property type="match status" value="1"/>
</dbReference>
<evidence type="ECO:0000256" key="4">
    <source>
        <dbReference type="ARBA" id="ARBA00022692"/>
    </source>
</evidence>
<evidence type="ECO:0000313" key="12">
    <source>
        <dbReference type="Proteomes" id="UP001487740"/>
    </source>
</evidence>
<sequence>MVPSAKTCHRLLLFPTACMFVLFLLWIAQTDIDEKESRLSVIISRLKRPVDIFVFNNEGNQTLSAVDITPYMWTENATQKQTYASRNTSNGSIYGDRYSTTEAVYTESVQDDGVDEDFLREREKVFSERRQRIEKVCQQMGPVVTYGSVENTPLSRLRWLNARSLIMCFNAKVGTSSWSQYLLDVAKPGLVSTLKNIHSAAARLLVPPFGHSSPMFLMLLNNYKKIMIVRHPFARVVSAYLDKIVGGEFWKLSKSIIRIYRPRSSPLTSKIPTFEEFVKFLISDIPLKDDIKKKHRGVQNIHWMPFYANCAPCDIHYDVILNMETIEDDTRYINHQFRLGLKQQLQMNHHAPNSSESSALNLFKELPHDLIMALHKRYRVDFDMFGYSTYPFLPEA</sequence>
<dbReference type="GO" id="GO:0008146">
    <property type="term" value="F:sulfotransferase activity"/>
    <property type="evidence" value="ECO:0007669"/>
    <property type="project" value="InterPro"/>
</dbReference>
<accession>A0AAW0T1P5</accession>
<evidence type="ECO:0000256" key="2">
    <source>
        <dbReference type="ARBA" id="ARBA00006339"/>
    </source>
</evidence>
<feature type="chain" id="PRO_5044716958" description="Carbohydrate sulfotransferase" evidence="10">
    <location>
        <begin position="31"/>
        <end position="396"/>
    </location>
</feature>
<dbReference type="GO" id="GO:0000139">
    <property type="term" value="C:Golgi membrane"/>
    <property type="evidence" value="ECO:0007669"/>
    <property type="project" value="UniProtKB-SubCell"/>
</dbReference>
<evidence type="ECO:0000256" key="5">
    <source>
        <dbReference type="ARBA" id="ARBA00022989"/>
    </source>
</evidence>
<evidence type="ECO:0000256" key="9">
    <source>
        <dbReference type="RuleBase" id="RU364020"/>
    </source>
</evidence>
<evidence type="ECO:0000256" key="3">
    <source>
        <dbReference type="ARBA" id="ARBA00022679"/>
    </source>
</evidence>
<comment type="subcellular location">
    <subcellularLocation>
        <location evidence="1 9">Golgi apparatus membrane</location>
        <topology evidence="1 9">Single-pass type II membrane protein</topology>
    </subcellularLocation>
</comment>
<evidence type="ECO:0000256" key="1">
    <source>
        <dbReference type="ARBA" id="ARBA00004323"/>
    </source>
</evidence>
<dbReference type="InterPro" id="IPR018011">
    <property type="entry name" value="Carb_sulfotrans_8-10"/>
</dbReference>
<dbReference type="AlphaFoldDB" id="A0AAW0T1P5"/>
<dbReference type="InterPro" id="IPR005331">
    <property type="entry name" value="Sulfotransferase"/>
</dbReference>
<evidence type="ECO:0000256" key="6">
    <source>
        <dbReference type="ARBA" id="ARBA00023034"/>
    </source>
</evidence>
<evidence type="ECO:0000256" key="7">
    <source>
        <dbReference type="ARBA" id="ARBA00023136"/>
    </source>
</evidence>
<organism evidence="11 12">
    <name type="scientific">Scylla paramamosain</name>
    <name type="common">Mud crab</name>
    <dbReference type="NCBI Taxonomy" id="85552"/>
    <lineage>
        <taxon>Eukaryota</taxon>
        <taxon>Metazoa</taxon>
        <taxon>Ecdysozoa</taxon>
        <taxon>Arthropoda</taxon>
        <taxon>Crustacea</taxon>
        <taxon>Multicrustacea</taxon>
        <taxon>Malacostraca</taxon>
        <taxon>Eumalacostraca</taxon>
        <taxon>Eucarida</taxon>
        <taxon>Decapoda</taxon>
        <taxon>Pleocyemata</taxon>
        <taxon>Brachyura</taxon>
        <taxon>Eubrachyura</taxon>
        <taxon>Portunoidea</taxon>
        <taxon>Portunidae</taxon>
        <taxon>Portuninae</taxon>
        <taxon>Scylla</taxon>
    </lineage>
</organism>
<keyword evidence="8 9" id="KW-0325">Glycoprotein</keyword>
<dbReference type="PANTHER" id="PTHR12137:SF54">
    <property type="entry name" value="CARBOHYDRATE SULFOTRANSFERASE"/>
    <property type="match status" value="1"/>
</dbReference>
<evidence type="ECO:0000256" key="10">
    <source>
        <dbReference type="SAM" id="SignalP"/>
    </source>
</evidence>
<keyword evidence="9" id="KW-0119">Carbohydrate metabolism</keyword>
<keyword evidence="9" id="KW-0735">Signal-anchor</keyword>
<feature type="signal peptide" evidence="10">
    <location>
        <begin position="1"/>
        <end position="30"/>
    </location>
</feature>
<keyword evidence="4" id="KW-0812">Transmembrane</keyword>
<gene>
    <name evidence="11" type="ORF">O3P69_008091</name>
</gene>
<evidence type="ECO:0000313" key="11">
    <source>
        <dbReference type="EMBL" id="KAK8380931.1"/>
    </source>
</evidence>
<dbReference type="EC" id="2.8.2.-" evidence="9"/>
<reference evidence="11 12" key="1">
    <citation type="submission" date="2023-03" db="EMBL/GenBank/DDBJ databases">
        <title>High-quality genome of Scylla paramamosain provides insights in environmental adaptation.</title>
        <authorList>
            <person name="Zhang L."/>
        </authorList>
    </citation>
    <scope>NUCLEOTIDE SEQUENCE [LARGE SCALE GENOMIC DNA]</scope>
    <source>
        <strain evidence="11">LZ_2023a</strain>
        <tissue evidence="11">Muscle</tissue>
    </source>
</reference>
<keyword evidence="3 9" id="KW-0808">Transferase</keyword>
<dbReference type="EMBL" id="JARAKH010000041">
    <property type="protein sequence ID" value="KAK8380931.1"/>
    <property type="molecule type" value="Genomic_DNA"/>
</dbReference>
<keyword evidence="10" id="KW-0732">Signal</keyword>
<keyword evidence="6 9" id="KW-0333">Golgi apparatus</keyword>
<comment type="caution">
    <text evidence="11">The sequence shown here is derived from an EMBL/GenBank/DDBJ whole genome shotgun (WGS) entry which is preliminary data.</text>
</comment>
<name>A0AAW0T1P5_SCYPA</name>
<dbReference type="Proteomes" id="UP001487740">
    <property type="component" value="Unassembled WGS sequence"/>
</dbReference>